<dbReference type="PANTHER" id="PTHR16134">
    <property type="entry name" value="F-BOX/TPR REPEAT PROTEIN POF3"/>
    <property type="match status" value="1"/>
</dbReference>
<name>A0AA38G8T6_TAXCH</name>
<dbReference type="Gene3D" id="1.20.1280.50">
    <property type="match status" value="1"/>
</dbReference>
<dbReference type="SUPFAM" id="SSF81383">
    <property type="entry name" value="F-box domain"/>
    <property type="match status" value="1"/>
</dbReference>
<evidence type="ECO:0000313" key="3">
    <source>
        <dbReference type="EMBL" id="KAH9316589.1"/>
    </source>
</evidence>
<dbReference type="InterPro" id="IPR036047">
    <property type="entry name" value="F-box-like_dom_sf"/>
</dbReference>
<dbReference type="PANTHER" id="PTHR16134:SF43">
    <property type="entry name" value="CORONATINE-INSENSITIVE PROTEIN 1"/>
    <property type="match status" value="1"/>
</dbReference>
<dbReference type="AlphaFoldDB" id="A0AA38G8T6"/>
<proteinExistence type="predicted"/>
<feature type="domain" description="COI1 F-box" evidence="1">
    <location>
        <begin position="15"/>
        <end position="53"/>
    </location>
</feature>
<dbReference type="SUPFAM" id="SSF52047">
    <property type="entry name" value="RNI-like"/>
    <property type="match status" value="2"/>
</dbReference>
<protein>
    <recommendedName>
        <fullName evidence="5">Coronatine-insensitive protein 1</fullName>
    </recommendedName>
</protein>
<keyword evidence="4" id="KW-1185">Reference proteome</keyword>
<dbReference type="InterPro" id="IPR006553">
    <property type="entry name" value="Leu-rich_rpt_Cys-con_subtyp"/>
</dbReference>
<dbReference type="InterPro" id="IPR041567">
    <property type="entry name" value="COI1_F-box"/>
</dbReference>
<evidence type="ECO:0008006" key="5">
    <source>
        <dbReference type="Google" id="ProtNLM"/>
    </source>
</evidence>
<evidence type="ECO:0000259" key="2">
    <source>
        <dbReference type="Pfam" id="PF18791"/>
    </source>
</evidence>
<dbReference type="InterPro" id="IPR041101">
    <property type="entry name" value="Transp_inhibit"/>
</dbReference>
<dbReference type="Pfam" id="PF18791">
    <property type="entry name" value="Transp_inhibit"/>
    <property type="match status" value="1"/>
</dbReference>
<dbReference type="FunFam" id="3.80.10.10:FF:000124">
    <property type="entry name" value="Coronatine-insensitive protein 1"/>
    <property type="match status" value="1"/>
</dbReference>
<dbReference type="CDD" id="cd22159">
    <property type="entry name" value="F-box_AtTIR1-like"/>
    <property type="match status" value="1"/>
</dbReference>
<dbReference type="SMART" id="SM00367">
    <property type="entry name" value="LRR_CC"/>
    <property type="match status" value="6"/>
</dbReference>
<dbReference type="Proteomes" id="UP000824469">
    <property type="component" value="Unassembled WGS sequence"/>
</dbReference>
<dbReference type="OMA" id="CYTATPD"/>
<dbReference type="EMBL" id="JAHRHJ020000005">
    <property type="protein sequence ID" value="KAH9316589.1"/>
    <property type="molecule type" value="Genomic_DNA"/>
</dbReference>
<comment type="caution">
    <text evidence="3">The sequence shown here is derived from an EMBL/GenBank/DDBJ whole genome shotgun (WGS) entry which is preliminary data.</text>
</comment>
<accession>A0AA38G8T6</accession>
<reference evidence="3 4" key="1">
    <citation type="journal article" date="2021" name="Nat. Plants">
        <title>The Taxus genome provides insights into paclitaxel biosynthesis.</title>
        <authorList>
            <person name="Xiong X."/>
            <person name="Gou J."/>
            <person name="Liao Q."/>
            <person name="Li Y."/>
            <person name="Zhou Q."/>
            <person name="Bi G."/>
            <person name="Li C."/>
            <person name="Du R."/>
            <person name="Wang X."/>
            <person name="Sun T."/>
            <person name="Guo L."/>
            <person name="Liang H."/>
            <person name="Lu P."/>
            <person name="Wu Y."/>
            <person name="Zhang Z."/>
            <person name="Ro D.K."/>
            <person name="Shang Y."/>
            <person name="Huang S."/>
            <person name="Yan J."/>
        </authorList>
    </citation>
    <scope>NUCLEOTIDE SEQUENCE [LARGE SCALE GENOMIC DNA]</scope>
    <source>
        <strain evidence="3">Ta-2019</strain>
    </source>
</reference>
<sequence>MGSYRLVKNMAEDIISEEALECVMNYVDDPRDRSVVSQVCKKWYSIDALTRKHVTVAFCYTIRPCDLTRRFKRLESLKLKGKPRAAMFNLIEEDWGGFARPWIEEISASCVCLKRLHLRRMIVNDDDLAQLVKSHGHMLQAVKLEKCSGFSTLGLLAIARACRSLKVLLLEESSIKDEGGEWLNELAVSNSSLEVLNFYLTGLESTDLSDLELLATNCRSLTVLRVNECDILDLRGVLEKATELEEFGGGSFCNSDENPLEANKYERVRFPSKLISLLGLNYMSETELPCILPRACNLKKLDLQFTFLSTENHCELIRMCTNLEILEVRNVIGDRGLEVVANHCKKLRRLRVEPDEEEGLDDEQGIVSHRGLINVAQGCPNLEFIAVYVSDISNAALETVGEFCKNLKDFRLVLLDKKEQITDLPLDNGVMALLRGCHNLNRFALYVRPGGLTDTGLEYIGKYSTNVRWMLLGFAGESDRGLLELANGCSKLERLEMRGCCFSETAIASAVIHLISLKYIWVQGYKGTATGERLMGMSRPFWNIEFTPPLRITLERHTDGDVIEEQPAQILAYYSLAGMRTDNPESVNLLSSRR</sequence>
<evidence type="ECO:0000259" key="1">
    <source>
        <dbReference type="Pfam" id="PF18511"/>
    </source>
</evidence>
<dbReference type="Pfam" id="PF18511">
    <property type="entry name" value="F-box_5"/>
    <property type="match status" value="1"/>
</dbReference>
<dbReference type="Gene3D" id="3.80.10.10">
    <property type="entry name" value="Ribonuclease Inhibitor"/>
    <property type="match status" value="1"/>
</dbReference>
<gene>
    <name evidence="3" type="ORF">KI387_025216</name>
</gene>
<organism evidence="3 4">
    <name type="scientific">Taxus chinensis</name>
    <name type="common">Chinese yew</name>
    <name type="synonym">Taxus wallichiana var. chinensis</name>
    <dbReference type="NCBI Taxonomy" id="29808"/>
    <lineage>
        <taxon>Eukaryota</taxon>
        <taxon>Viridiplantae</taxon>
        <taxon>Streptophyta</taxon>
        <taxon>Embryophyta</taxon>
        <taxon>Tracheophyta</taxon>
        <taxon>Spermatophyta</taxon>
        <taxon>Pinopsida</taxon>
        <taxon>Pinidae</taxon>
        <taxon>Conifers II</taxon>
        <taxon>Cupressales</taxon>
        <taxon>Taxaceae</taxon>
        <taxon>Taxus</taxon>
    </lineage>
</organism>
<evidence type="ECO:0000313" key="4">
    <source>
        <dbReference type="Proteomes" id="UP000824469"/>
    </source>
</evidence>
<dbReference type="InterPro" id="IPR032675">
    <property type="entry name" value="LRR_dom_sf"/>
</dbReference>
<feature type="domain" description="Transport inhibitor response 1" evidence="2">
    <location>
        <begin position="72"/>
        <end position="118"/>
    </location>
</feature>